<dbReference type="InterPro" id="IPR050526">
    <property type="entry name" value="Rubredoxin_ET"/>
</dbReference>
<dbReference type="InterPro" id="IPR024935">
    <property type="entry name" value="Rubredoxin_dom"/>
</dbReference>
<dbReference type="GO" id="GO:0005506">
    <property type="term" value="F:iron ion binding"/>
    <property type="evidence" value="ECO:0007669"/>
    <property type="project" value="UniProtKB-UniRule"/>
</dbReference>
<evidence type="ECO:0000256" key="1">
    <source>
        <dbReference type="ARBA" id="ARBA00001965"/>
    </source>
</evidence>
<dbReference type="PROSITE" id="PS50903">
    <property type="entry name" value="RUBREDOXIN_LIKE"/>
    <property type="match status" value="1"/>
</dbReference>
<evidence type="ECO:0000256" key="4">
    <source>
        <dbReference type="ARBA" id="ARBA00022982"/>
    </source>
</evidence>
<dbReference type="PANTHER" id="PTHR47627">
    <property type="entry name" value="RUBREDOXIN"/>
    <property type="match status" value="1"/>
</dbReference>
<keyword evidence="9" id="KW-1185">Reference proteome</keyword>
<dbReference type="CDD" id="cd00730">
    <property type="entry name" value="rubredoxin"/>
    <property type="match status" value="1"/>
</dbReference>
<evidence type="ECO:0000256" key="3">
    <source>
        <dbReference type="ARBA" id="ARBA00022723"/>
    </source>
</evidence>
<evidence type="ECO:0000256" key="5">
    <source>
        <dbReference type="ARBA" id="ARBA00023004"/>
    </source>
</evidence>
<keyword evidence="3 6" id="KW-0479">Metal-binding</keyword>
<keyword evidence="8" id="KW-0560">Oxidoreductase</keyword>
<comment type="similarity">
    <text evidence="6">Belongs to the rubredoxin family.</text>
</comment>
<evidence type="ECO:0000313" key="8">
    <source>
        <dbReference type="EMBL" id="AJD48671.1"/>
    </source>
</evidence>
<dbReference type="PANTHER" id="PTHR47627:SF1">
    <property type="entry name" value="RUBREDOXIN-1-RELATED"/>
    <property type="match status" value="1"/>
</dbReference>
<dbReference type="OrthoDB" id="9800607at2"/>
<evidence type="ECO:0000256" key="6">
    <source>
        <dbReference type="RuleBase" id="RU003820"/>
    </source>
</evidence>
<dbReference type="EMBL" id="CP004387">
    <property type="protein sequence ID" value="AJD48671.1"/>
    <property type="molecule type" value="Genomic_DNA"/>
</dbReference>
<dbReference type="GO" id="GO:0004497">
    <property type="term" value="F:monooxygenase activity"/>
    <property type="evidence" value="ECO:0007669"/>
    <property type="project" value="UniProtKB-KW"/>
</dbReference>
<keyword evidence="8" id="KW-0503">Monooxygenase</keyword>
<accession>A0A0B4XNK2</accession>
<protein>
    <recommendedName>
        <fullName evidence="6">Rubredoxin</fullName>
    </recommendedName>
</protein>
<keyword evidence="2" id="KW-0813">Transport</keyword>
<dbReference type="KEGG" id="apac:S7S_11295"/>
<keyword evidence="5 6" id="KW-0408">Iron</keyword>
<dbReference type="Proteomes" id="UP000006764">
    <property type="component" value="Chromosome"/>
</dbReference>
<name>A0A0B4XNK2_9GAMM</name>
<evidence type="ECO:0000256" key="2">
    <source>
        <dbReference type="ARBA" id="ARBA00022448"/>
    </source>
</evidence>
<dbReference type="GO" id="GO:0009055">
    <property type="term" value="F:electron transfer activity"/>
    <property type="evidence" value="ECO:0007669"/>
    <property type="project" value="TreeGrafter"/>
</dbReference>
<dbReference type="GO" id="GO:0043448">
    <property type="term" value="P:alkane catabolic process"/>
    <property type="evidence" value="ECO:0007669"/>
    <property type="project" value="TreeGrafter"/>
</dbReference>
<dbReference type="InterPro" id="IPR024934">
    <property type="entry name" value="Rubredoxin-like_dom"/>
</dbReference>
<keyword evidence="4 6" id="KW-0249">Electron transport</keyword>
<dbReference type="HOGENOM" id="CLU_128747_3_3_6"/>
<organism evidence="8 9">
    <name type="scientific">Isoalcanivorax pacificus W11-5</name>
    <dbReference type="NCBI Taxonomy" id="391936"/>
    <lineage>
        <taxon>Bacteria</taxon>
        <taxon>Pseudomonadati</taxon>
        <taxon>Pseudomonadota</taxon>
        <taxon>Gammaproteobacteria</taxon>
        <taxon>Oceanospirillales</taxon>
        <taxon>Alcanivoracaceae</taxon>
        <taxon>Isoalcanivorax</taxon>
    </lineage>
</organism>
<gene>
    <name evidence="8" type="ORF">S7S_11295</name>
</gene>
<dbReference type="Gene3D" id="2.20.28.10">
    <property type="match status" value="1"/>
</dbReference>
<sequence length="57" mass="6424">MAIYRCSGCGHTFDEALGDPREGYPPMAFADLPEDFTCPNCGVRHKEDFVRDENRGE</sequence>
<evidence type="ECO:0000313" key="9">
    <source>
        <dbReference type="Proteomes" id="UP000006764"/>
    </source>
</evidence>
<dbReference type="Pfam" id="PF00301">
    <property type="entry name" value="Rubredoxin"/>
    <property type="match status" value="1"/>
</dbReference>
<dbReference type="RefSeq" id="WP_008737100.1">
    <property type="nucleotide sequence ID" value="NZ_CP004387.1"/>
</dbReference>
<feature type="domain" description="Rubredoxin-like" evidence="7">
    <location>
        <begin position="1"/>
        <end position="52"/>
    </location>
</feature>
<dbReference type="PRINTS" id="PR00163">
    <property type="entry name" value="RUBREDOXIN"/>
</dbReference>
<evidence type="ECO:0000259" key="7">
    <source>
        <dbReference type="PROSITE" id="PS50903"/>
    </source>
</evidence>
<dbReference type="STRING" id="391936.S7S_11295"/>
<dbReference type="AlphaFoldDB" id="A0A0B4XNK2"/>
<comment type="cofactor">
    <cofactor evidence="1 6">
        <name>Fe(3+)</name>
        <dbReference type="ChEBI" id="CHEBI:29034"/>
    </cofactor>
</comment>
<proteinExistence type="inferred from homology"/>
<reference evidence="8 9" key="1">
    <citation type="journal article" date="2012" name="J. Bacteriol.">
        <title>Genome sequence of an alkane-degrading bacterium, Alcanivorax pacificus type strain W11-5, isolated from deep sea sediment.</title>
        <authorList>
            <person name="Lai Q."/>
            <person name="Shao Z."/>
        </authorList>
    </citation>
    <scope>NUCLEOTIDE SEQUENCE [LARGE SCALE GENOMIC DNA]</scope>
    <source>
        <strain evidence="8 9">W11-5</strain>
    </source>
</reference>
<dbReference type="SUPFAM" id="SSF57802">
    <property type="entry name" value="Rubredoxin-like"/>
    <property type="match status" value="1"/>
</dbReference>